<keyword evidence="2 4" id="KW-0238">DNA-binding</keyword>
<dbReference type="PROSITE" id="PS50977">
    <property type="entry name" value="HTH_TETR_2"/>
    <property type="match status" value="1"/>
</dbReference>
<dbReference type="GO" id="GO:0000976">
    <property type="term" value="F:transcription cis-regulatory region binding"/>
    <property type="evidence" value="ECO:0007669"/>
    <property type="project" value="TreeGrafter"/>
</dbReference>
<dbReference type="Pfam" id="PF00440">
    <property type="entry name" value="TetR_N"/>
    <property type="match status" value="1"/>
</dbReference>
<dbReference type="EMBL" id="RJSF01000047">
    <property type="protein sequence ID" value="RNM11693.1"/>
    <property type="molecule type" value="Genomic_DNA"/>
</dbReference>
<keyword evidence="7" id="KW-1185">Reference proteome</keyword>
<evidence type="ECO:0000313" key="6">
    <source>
        <dbReference type="EMBL" id="RNM11693.1"/>
    </source>
</evidence>
<dbReference type="InterPro" id="IPR050109">
    <property type="entry name" value="HTH-type_TetR-like_transc_reg"/>
</dbReference>
<keyword evidence="3" id="KW-0804">Transcription</keyword>
<dbReference type="Pfam" id="PF17940">
    <property type="entry name" value="TetR_C_31"/>
    <property type="match status" value="1"/>
</dbReference>
<evidence type="ECO:0000256" key="2">
    <source>
        <dbReference type="ARBA" id="ARBA00023125"/>
    </source>
</evidence>
<sequence length="212" mass="23487">MAYVEAALRRRQMVAAARSVLARDGVARATLRAVAGEAGVPLGTMQYAFRSKEQLLRAVIEDVVEEIAEVLQESAELNHGLEHAIRQGLKSFWARLVADQADLQLIQYELTIYALRTQGHENLARWQYERYCSIVAAWCQEAAHNAGETCAVPFAQLARVMVAGMDGLILQHVCDPNDARSREDLDALGNMVLSLVNASPDQRSRRAPSRTD</sequence>
<dbReference type="InterPro" id="IPR009057">
    <property type="entry name" value="Homeodomain-like_sf"/>
</dbReference>
<organism evidence="6 7">
    <name type="scientific">Nocardioides pocheonensis</name>
    <dbReference type="NCBI Taxonomy" id="661485"/>
    <lineage>
        <taxon>Bacteria</taxon>
        <taxon>Bacillati</taxon>
        <taxon>Actinomycetota</taxon>
        <taxon>Actinomycetes</taxon>
        <taxon>Propionibacteriales</taxon>
        <taxon>Nocardioidaceae</taxon>
        <taxon>Nocardioides</taxon>
    </lineage>
</organism>
<feature type="DNA-binding region" description="H-T-H motif" evidence="4">
    <location>
        <begin position="30"/>
        <end position="49"/>
    </location>
</feature>
<evidence type="ECO:0000313" key="7">
    <source>
        <dbReference type="Proteomes" id="UP000279994"/>
    </source>
</evidence>
<dbReference type="RefSeq" id="WP_123224924.1">
    <property type="nucleotide sequence ID" value="NZ_RJSF01000047.1"/>
</dbReference>
<dbReference type="Gene3D" id="1.10.357.10">
    <property type="entry name" value="Tetracycline Repressor, domain 2"/>
    <property type="match status" value="1"/>
</dbReference>
<dbReference type="Proteomes" id="UP000279994">
    <property type="component" value="Unassembled WGS sequence"/>
</dbReference>
<feature type="domain" description="HTH tetR-type" evidence="5">
    <location>
        <begin position="7"/>
        <end position="67"/>
    </location>
</feature>
<dbReference type="GO" id="GO:0003700">
    <property type="term" value="F:DNA-binding transcription factor activity"/>
    <property type="evidence" value="ECO:0007669"/>
    <property type="project" value="TreeGrafter"/>
</dbReference>
<dbReference type="PANTHER" id="PTHR30055:SF234">
    <property type="entry name" value="HTH-TYPE TRANSCRIPTIONAL REGULATOR BETI"/>
    <property type="match status" value="1"/>
</dbReference>
<evidence type="ECO:0000259" key="5">
    <source>
        <dbReference type="PROSITE" id="PS50977"/>
    </source>
</evidence>
<proteinExistence type="predicted"/>
<accession>A0A3N0GGV2</accession>
<evidence type="ECO:0000256" key="3">
    <source>
        <dbReference type="ARBA" id="ARBA00023163"/>
    </source>
</evidence>
<dbReference type="AlphaFoldDB" id="A0A3N0GGV2"/>
<dbReference type="PRINTS" id="PR00455">
    <property type="entry name" value="HTHTETR"/>
</dbReference>
<dbReference type="OrthoDB" id="5242433at2"/>
<dbReference type="InterPro" id="IPR041583">
    <property type="entry name" value="TetR_C_31"/>
</dbReference>
<comment type="caution">
    <text evidence="6">The sequence shown here is derived from an EMBL/GenBank/DDBJ whole genome shotgun (WGS) entry which is preliminary data.</text>
</comment>
<evidence type="ECO:0000256" key="1">
    <source>
        <dbReference type="ARBA" id="ARBA00023015"/>
    </source>
</evidence>
<reference evidence="6 7" key="1">
    <citation type="submission" date="2018-11" db="EMBL/GenBank/DDBJ databases">
        <authorList>
            <person name="Li F."/>
        </authorList>
    </citation>
    <scope>NUCLEOTIDE SEQUENCE [LARGE SCALE GENOMIC DNA]</scope>
    <source>
        <strain evidence="6 7">Gsoil 818</strain>
    </source>
</reference>
<keyword evidence="1" id="KW-0805">Transcription regulation</keyword>
<evidence type="ECO:0000256" key="4">
    <source>
        <dbReference type="PROSITE-ProRule" id="PRU00335"/>
    </source>
</evidence>
<dbReference type="PANTHER" id="PTHR30055">
    <property type="entry name" value="HTH-TYPE TRANSCRIPTIONAL REGULATOR RUTR"/>
    <property type="match status" value="1"/>
</dbReference>
<protein>
    <submittedName>
        <fullName evidence="6">TetR/AcrR family transcriptional regulator</fullName>
    </submittedName>
</protein>
<gene>
    <name evidence="6" type="ORF">EFL26_21265</name>
</gene>
<dbReference type="InterPro" id="IPR001647">
    <property type="entry name" value="HTH_TetR"/>
</dbReference>
<name>A0A3N0GGV2_9ACTN</name>
<dbReference type="SUPFAM" id="SSF46689">
    <property type="entry name" value="Homeodomain-like"/>
    <property type="match status" value="1"/>
</dbReference>